<keyword evidence="2" id="KW-0611">Plant defense</keyword>
<dbReference type="EMBL" id="HG994362">
    <property type="protein sequence ID" value="CAF2259210.1"/>
    <property type="molecule type" value="Genomic_DNA"/>
</dbReference>
<feature type="chain" id="PRO_5032330965" evidence="3">
    <location>
        <begin position="20"/>
        <end position="466"/>
    </location>
</feature>
<evidence type="ECO:0000259" key="4">
    <source>
        <dbReference type="Pfam" id="PF23598"/>
    </source>
</evidence>
<evidence type="ECO:0000256" key="3">
    <source>
        <dbReference type="SAM" id="SignalP"/>
    </source>
</evidence>
<sequence length="466" mass="53643">MSSFFTCALDKVLIHLCSCVGGEVNYARNQAYVIIGTLVEACLLTEEGQDKSKVKMHDVVREMALWIASDFGKDKERCIVKAGVGLREVPTVENWRSVRRMSLMDNMIKNISESPDCPELTTLLLQKNEILNISSEFFKSMPRLVVLNLSNNRLFHGVPVEISELVSLRYLDLSGNRGIQQIFACLLELEKLLYLNLEGTGLESVSGISNLSSLRTLRLQYNKIYSNVIKELKLLEHLEVVTIEICSMFVADQLLNAYREANAIQELSIRYIENKSILTLLDMAVLSKLEIYKCEFAEIKVKRRTSLWNRSPTTPSFPNLSTVRLVFCHGVKDLTWLLFAPNLKVLYVENAAQVEDIINKEKAANILTEEKASTIIPFRKLEDFEVFFLPELRSIYWSPLPFPRLRIFRIYSCPNLRKLPLDSKSGSSIAGEELFIHREERDWIDKVEWEDEATKERFRRFNRPSN</sequence>
<keyword evidence="3" id="KW-0732">Signal</keyword>
<dbReference type="AlphaFoldDB" id="A0A817AD68"/>
<reference evidence="5" key="1">
    <citation type="submission" date="2021-01" db="EMBL/GenBank/DDBJ databases">
        <authorList>
            <consortium name="Genoscope - CEA"/>
            <person name="William W."/>
        </authorList>
    </citation>
    <scope>NUCLEOTIDE SEQUENCE</scope>
</reference>
<gene>
    <name evidence="5" type="ORF">DARMORV10_A08P32910.1</name>
</gene>
<dbReference type="SUPFAM" id="SSF52058">
    <property type="entry name" value="L domain-like"/>
    <property type="match status" value="1"/>
</dbReference>
<proteinExistence type="predicted"/>
<dbReference type="InterPro" id="IPR055414">
    <property type="entry name" value="LRR_R13L4/SHOC2-like"/>
</dbReference>
<accession>A0A817AD68</accession>
<dbReference type="Pfam" id="PF23598">
    <property type="entry name" value="LRR_14"/>
    <property type="match status" value="1"/>
</dbReference>
<evidence type="ECO:0000313" key="5">
    <source>
        <dbReference type="EMBL" id="CAF2259210.1"/>
    </source>
</evidence>
<protein>
    <submittedName>
        <fullName evidence="5">(rape) hypothetical protein</fullName>
    </submittedName>
</protein>
<dbReference type="PANTHER" id="PTHR33463">
    <property type="entry name" value="NB-ARC DOMAIN-CONTAINING PROTEIN-RELATED"/>
    <property type="match status" value="1"/>
</dbReference>
<dbReference type="Gene3D" id="3.80.10.10">
    <property type="entry name" value="Ribonuclease Inhibitor"/>
    <property type="match status" value="2"/>
</dbReference>
<dbReference type="Proteomes" id="UP001295469">
    <property type="component" value="Chromosome A08"/>
</dbReference>
<evidence type="ECO:0000256" key="2">
    <source>
        <dbReference type="ARBA" id="ARBA00022821"/>
    </source>
</evidence>
<name>A0A817AD68_BRANA</name>
<feature type="signal peptide" evidence="3">
    <location>
        <begin position="1"/>
        <end position="19"/>
    </location>
</feature>
<dbReference type="PANTHER" id="PTHR33463:SF220">
    <property type="entry name" value="NB-ARC DOMAIN-CONTAINING PROTEIN"/>
    <property type="match status" value="1"/>
</dbReference>
<feature type="domain" description="Disease resistance R13L4/SHOC-2-like LRR" evidence="4">
    <location>
        <begin position="98"/>
        <end position="405"/>
    </location>
</feature>
<keyword evidence="1" id="KW-0677">Repeat</keyword>
<dbReference type="InterPro" id="IPR032675">
    <property type="entry name" value="LRR_dom_sf"/>
</dbReference>
<evidence type="ECO:0000256" key="1">
    <source>
        <dbReference type="ARBA" id="ARBA00022737"/>
    </source>
</evidence>
<organism evidence="5">
    <name type="scientific">Brassica napus</name>
    <name type="common">Rape</name>
    <dbReference type="NCBI Taxonomy" id="3708"/>
    <lineage>
        <taxon>Eukaryota</taxon>
        <taxon>Viridiplantae</taxon>
        <taxon>Streptophyta</taxon>
        <taxon>Embryophyta</taxon>
        <taxon>Tracheophyta</taxon>
        <taxon>Spermatophyta</taxon>
        <taxon>Magnoliopsida</taxon>
        <taxon>eudicotyledons</taxon>
        <taxon>Gunneridae</taxon>
        <taxon>Pentapetalae</taxon>
        <taxon>rosids</taxon>
        <taxon>malvids</taxon>
        <taxon>Brassicales</taxon>
        <taxon>Brassicaceae</taxon>
        <taxon>Brassiceae</taxon>
        <taxon>Brassica</taxon>
    </lineage>
</organism>
<dbReference type="InterPro" id="IPR050905">
    <property type="entry name" value="Plant_NBS-LRR"/>
</dbReference>